<evidence type="ECO:0000256" key="2">
    <source>
        <dbReference type="ARBA" id="ARBA00023015"/>
    </source>
</evidence>
<dbReference type="Pfam" id="PF00126">
    <property type="entry name" value="HTH_1"/>
    <property type="match status" value="1"/>
</dbReference>
<evidence type="ECO:0000313" key="6">
    <source>
        <dbReference type="EMBL" id="OZI71820.1"/>
    </source>
</evidence>
<dbReference type="PANTHER" id="PTHR30419:SF29">
    <property type="entry name" value="LYSR-FAMILY TRANSCRIPTIONAL REGULATOR"/>
    <property type="match status" value="1"/>
</dbReference>
<evidence type="ECO:0000313" key="7">
    <source>
        <dbReference type="Proteomes" id="UP000216429"/>
    </source>
</evidence>
<comment type="caution">
    <text evidence="6">The sequence shown here is derived from an EMBL/GenBank/DDBJ whole genome shotgun (WGS) entry which is preliminary data.</text>
</comment>
<sequence length="315" mass="34532">MLNLNRLRLLHELAALGSITAVAKSMGLTRPAISQQLALLEEEIKEPLLDRSSQGVTLTPAGERLALRAAEVFNLVEQIESDLQSESDFLTGEVRVSAFGSLATGLAPHAFRQLRAKHPHISLIFNETESNAGLRAVAAREIDLAVIDEWADIMRPARALHFAQLGEDRFMLVVASDHPLAGRRNVRLQELSQEKWVINQAAPAYRTHLIRACQAAGFTPIEVCNCSNTPATIEFVRQMGMVTVIPKMGLGWAERLGGIAMVGLQPPIHRKIRVAMLPNALARPAVNATFQALKEAAEHWQKSESHPPRDVSPAP</sequence>
<dbReference type="RefSeq" id="WP_167383687.1">
    <property type="nucleotide sequence ID" value="NZ_NEVU01000003.1"/>
</dbReference>
<keyword evidence="7" id="KW-1185">Reference proteome</keyword>
<keyword evidence="3" id="KW-0238">DNA-binding</keyword>
<evidence type="ECO:0000256" key="1">
    <source>
        <dbReference type="ARBA" id="ARBA00009437"/>
    </source>
</evidence>
<gene>
    <name evidence="6" type="ORF">CAL22_18690</name>
</gene>
<dbReference type="SUPFAM" id="SSF46785">
    <property type="entry name" value="Winged helix' DNA-binding domain"/>
    <property type="match status" value="1"/>
</dbReference>
<dbReference type="PANTHER" id="PTHR30419">
    <property type="entry name" value="HTH-TYPE TRANSCRIPTIONAL REGULATOR YBHD"/>
    <property type="match status" value="1"/>
</dbReference>
<keyword evidence="4" id="KW-0804">Transcription</keyword>
<evidence type="ECO:0000256" key="3">
    <source>
        <dbReference type="ARBA" id="ARBA00023125"/>
    </source>
</evidence>
<dbReference type="AlphaFoldDB" id="A0A261VE11"/>
<dbReference type="PROSITE" id="PS50931">
    <property type="entry name" value="HTH_LYSR"/>
    <property type="match status" value="1"/>
</dbReference>
<dbReference type="Gene3D" id="1.10.10.10">
    <property type="entry name" value="Winged helix-like DNA-binding domain superfamily/Winged helix DNA-binding domain"/>
    <property type="match status" value="1"/>
</dbReference>
<dbReference type="InterPro" id="IPR036388">
    <property type="entry name" value="WH-like_DNA-bd_sf"/>
</dbReference>
<dbReference type="GO" id="GO:0003677">
    <property type="term" value="F:DNA binding"/>
    <property type="evidence" value="ECO:0007669"/>
    <property type="project" value="UniProtKB-KW"/>
</dbReference>
<evidence type="ECO:0000256" key="4">
    <source>
        <dbReference type="ARBA" id="ARBA00023163"/>
    </source>
</evidence>
<accession>A0A261VE11</accession>
<evidence type="ECO:0000259" key="5">
    <source>
        <dbReference type="PROSITE" id="PS50931"/>
    </source>
</evidence>
<dbReference type="SUPFAM" id="SSF53850">
    <property type="entry name" value="Periplasmic binding protein-like II"/>
    <property type="match status" value="1"/>
</dbReference>
<reference evidence="7" key="1">
    <citation type="submission" date="2017-05" db="EMBL/GenBank/DDBJ databases">
        <title>Complete and WGS of Bordetella genogroups.</title>
        <authorList>
            <person name="Spilker T."/>
            <person name="Lipuma J."/>
        </authorList>
    </citation>
    <scope>NUCLEOTIDE SEQUENCE [LARGE SCALE GENOMIC DNA]</scope>
    <source>
        <strain evidence="7">AU6712</strain>
    </source>
</reference>
<feature type="domain" description="HTH lysR-type" evidence="5">
    <location>
        <begin position="2"/>
        <end position="59"/>
    </location>
</feature>
<dbReference type="InterPro" id="IPR000847">
    <property type="entry name" value="LysR_HTH_N"/>
</dbReference>
<keyword evidence="2" id="KW-0805">Transcription regulation</keyword>
<dbReference type="Proteomes" id="UP000216429">
    <property type="component" value="Unassembled WGS sequence"/>
</dbReference>
<organism evidence="6 7">
    <name type="scientific">Bordetella genomosp. 12</name>
    <dbReference type="NCBI Taxonomy" id="463035"/>
    <lineage>
        <taxon>Bacteria</taxon>
        <taxon>Pseudomonadati</taxon>
        <taxon>Pseudomonadota</taxon>
        <taxon>Betaproteobacteria</taxon>
        <taxon>Burkholderiales</taxon>
        <taxon>Alcaligenaceae</taxon>
        <taxon>Bordetella</taxon>
    </lineage>
</organism>
<dbReference type="InterPro" id="IPR036390">
    <property type="entry name" value="WH_DNA-bd_sf"/>
</dbReference>
<dbReference type="EMBL" id="NEVU01000003">
    <property type="protein sequence ID" value="OZI71820.1"/>
    <property type="molecule type" value="Genomic_DNA"/>
</dbReference>
<dbReference type="Pfam" id="PF03466">
    <property type="entry name" value="LysR_substrate"/>
    <property type="match status" value="1"/>
</dbReference>
<dbReference type="GO" id="GO:0005829">
    <property type="term" value="C:cytosol"/>
    <property type="evidence" value="ECO:0007669"/>
    <property type="project" value="TreeGrafter"/>
</dbReference>
<name>A0A261VE11_9BORD</name>
<dbReference type="GO" id="GO:0003700">
    <property type="term" value="F:DNA-binding transcription factor activity"/>
    <property type="evidence" value="ECO:0007669"/>
    <property type="project" value="InterPro"/>
</dbReference>
<comment type="similarity">
    <text evidence="1">Belongs to the LysR transcriptional regulatory family.</text>
</comment>
<protein>
    <submittedName>
        <fullName evidence="6">LysR family transcriptional regulator</fullName>
    </submittedName>
</protein>
<proteinExistence type="inferred from homology"/>
<dbReference type="InterPro" id="IPR050950">
    <property type="entry name" value="HTH-type_LysR_regulators"/>
</dbReference>
<dbReference type="InterPro" id="IPR005119">
    <property type="entry name" value="LysR_subst-bd"/>
</dbReference>
<dbReference type="Gene3D" id="3.40.190.10">
    <property type="entry name" value="Periplasmic binding protein-like II"/>
    <property type="match status" value="2"/>
</dbReference>